<name>A0ABU5RWW8_9CYAN</name>
<reference evidence="3 4" key="1">
    <citation type="submission" date="2023-12" db="EMBL/GenBank/DDBJ databases">
        <title>Baltic Sea Cyanobacteria.</title>
        <authorList>
            <person name="Delbaje E."/>
            <person name="Fewer D.P."/>
            <person name="Shishido T.K."/>
        </authorList>
    </citation>
    <scope>NUCLEOTIDE SEQUENCE [LARGE SCALE GENOMIC DNA]</scope>
    <source>
        <strain evidence="3 4">UHCC 0139</strain>
    </source>
</reference>
<dbReference type="EMBL" id="JAYGHX010000009">
    <property type="protein sequence ID" value="MEA5392275.1"/>
    <property type="molecule type" value="Genomic_DNA"/>
</dbReference>
<protein>
    <recommendedName>
        <fullName evidence="2">Antitoxin</fullName>
    </recommendedName>
</protein>
<accession>A0ABU5RWW8</accession>
<evidence type="ECO:0000313" key="3">
    <source>
        <dbReference type="EMBL" id="MEA5392275.1"/>
    </source>
</evidence>
<comment type="caution">
    <text evidence="3">The sequence shown here is derived from an EMBL/GenBank/DDBJ whole genome shotgun (WGS) entry which is preliminary data.</text>
</comment>
<dbReference type="Pfam" id="PF02604">
    <property type="entry name" value="PhdYeFM_antitox"/>
    <property type="match status" value="1"/>
</dbReference>
<proteinExistence type="inferred from homology"/>
<dbReference type="NCBIfam" id="TIGR01552">
    <property type="entry name" value="phd_fam"/>
    <property type="match status" value="1"/>
</dbReference>
<sequence>MGAPVPRIVNVHEAKTHFSRLIDAAHAGETIVVAKGGRPWARLVPLEPPIPSRRPGVLSGVVTLPPPEVLLEPLPEEELSDLEKPLL</sequence>
<dbReference type="InterPro" id="IPR006442">
    <property type="entry name" value="Antitoxin_Phd/YefM"/>
</dbReference>
<evidence type="ECO:0000313" key="4">
    <source>
        <dbReference type="Proteomes" id="UP001304461"/>
    </source>
</evidence>
<organism evidence="3 4">
    <name type="scientific">Cyanobium gracile UHCC 0139</name>
    <dbReference type="NCBI Taxonomy" id="3110308"/>
    <lineage>
        <taxon>Bacteria</taxon>
        <taxon>Bacillati</taxon>
        <taxon>Cyanobacteriota</taxon>
        <taxon>Cyanophyceae</taxon>
        <taxon>Synechococcales</taxon>
        <taxon>Prochlorococcaceae</taxon>
        <taxon>Cyanobium</taxon>
    </lineage>
</organism>
<dbReference type="InterPro" id="IPR036165">
    <property type="entry name" value="YefM-like_sf"/>
</dbReference>
<comment type="similarity">
    <text evidence="1 2">Belongs to the phD/YefM antitoxin family.</text>
</comment>
<dbReference type="Proteomes" id="UP001304461">
    <property type="component" value="Unassembled WGS sequence"/>
</dbReference>
<evidence type="ECO:0000256" key="1">
    <source>
        <dbReference type="ARBA" id="ARBA00009981"/>
    </source>
</evidence>
<evidence type="ECO:0000256" key="2">
    <source>
        <dbReference type="RuleBase" id="RU362080"/>
    </source>
</evidence>
<gene>
    <name evidence="3" type="ORF">VB738_13515</name>
</gene>
<dbReference type="SUPFAM" id="SSF143120">
    <property type="entry name" value="YefM-like"/>
    <property type="match status" value="1"/>
</dbReference>
<dbReference type="Gene3D" id="3.40.1620.10">
    <property type="entry name" value="YefM-like domain"/>
    <property type="match status" value="1"/>
</dbReference>
<comment type="function">
    <text evidence="2">Antitoxin component of a type II toxin-antitoxin (TA) system.</text>
</comment>
<keyword evidence="4" id="KW-1185">Reference proteome</keyword>
<dbReference type="RefSeq" id="WP_323306232.1">
    <property type="nucleotide sequence ID" value="NZ_JAYGHX010000009.1"/>
</dbReference>